<keyword evidence="3 7" id="KW-0418">Kinase</keyword>
<dbReference type="GO" id="GO:0016301">
    <property type="term" value="F:kinase activity"/>
    <property type="evidence" value="ECO:0007669"/>
    <property type="project" value="UniProtKB-KW"/>
</dbReference>
<dbReference type="InterPro" id="IPR015943">
    <property type="entry name" value="WD40/YVTN_repeat-like_dom_sf"/>
</dbReference>
<gene>
    <name evidence="7" type="ORF">NRK68_19015</name>
</gene>
<dbReference type="Proteomes" id="UP001057738">
    <property type="component" value="Chromosome"/>
</dbReference>
<evidence type="ECO:0000313" key="8">
    <source>
        <dbReference type="Proteomes" id="UP001057738"/>
    </source>
</evidence>
<dbReference type="PROSITE" id="PS00108">
    <property type="entry name" value="PROTEIN_KINASE_ST"/>
    <property type="match status" value="1"/>
</dbReference>
<protein>
    <submittedName>
        <fullName evidence="7">Serine/threonine-protein kinase</fullName>
    </submittedName>
</protein>
<reference evidence="7" key="1">
    <citation type="submission" date="2022-08" db="EMBL/GenBank/DDBJ databases">
        <authorList>
            <person name="Tian L."/>
        </authorList>
    </citation>
    <scope>NUCLEOTIDE SEQUENCE</scope>
    <source>
        <strain evidence="7">CM253</strain>
    </source>
</reference>
<evidence type="ECO:0000256" key="5">
    <source>
        <dbReference type="PROSITE-ProRule" id="PRU10141"/>
    </source>
</evidence>
<keyword evidence="8" id="KW-1185">Reference proteome</keyword>
<keyword evidence="4 5" id="KW-0067">ATP-binding</keyword>
<dbReference type="SMART" id="SM00564">
    <property type="entry name" value="PQQ"/>
    <property type="match status" value="4"/>
</dbReference>
<keyword evidence="2 5" id="KW-0547">Nucleotide-binding</keyword>
<name>A0ABY5Q0A4_9ACTN</name>
<dbReference type="Gene3D" id="2.130.10.10">
    <property type="entry name" value="YVTN repeat-like/Quinoprotein amine dehydrogenase"/>
    <property type="match status" value="1"/>
</dbReference>
<dbReference type="InterPro" id="IPR011009">
    <property type="entry name" value="Kinase-like_dom_sf"/>
</dbReference>
<evidence type="ECO:0000256" key="1">
    <source>
        <dbReference type="ARBA" id="ARBA00022679"/>
    </source>
</evidence>
<evidence type="ECO:0000313" key="7">
    <source>
        <dbReference type="EMBL" id="UUY49113.1"/>
    </source>
</evidence>
<proteinExistence type="predicted"/>
<dbReference type="InterPro" id="IPR000719">
    <property type="entry name" value="Prot_kinase_dom"/>
</dbReference>
<dbReference type="SMART" id="SM00220">
    <property type="entry name" value="S_TKc"/>
    <property type="match status" value="1"/>
</dbReference>
<dbReference type="InterPro" id="IPR002372">
    <property type="entry name" value="PQQ_rpt_dom"/>
</dbReference>
<organism evidence="7 8">
    <name type="scientific">Streptomyces yangpuensis</name>
    <dbReference type="NCBI Taxonomy" id="1648182"/>
    <lineage>
        <taxon>Bacteria</taxon>
        <taxon>Bacillati</taxon>
        <taxon>Actinomycetota</taxon>
        <taxon>Actinomycetes</taxon>
        <taxon>Kitasatosporales</taxon>
        <taxon>Streptomycetaceae</taxon>
        <taxon>Streptomyces</taxon>
    </lineage>
</organism>
<evidence type="ECO:0000256" key="3">
    <source>
        <dbReference type="ARBA" id="ARBA00022777"/>
    </source>
</evidence>
<dbReference type="InterPro" id="IPR017441">
    <property type="entry name" value="Protein_kinase_ATP_BS"/>
</dbReference>
<feature type="binding site" evidence="5">
    <location>
        <position position="46"/>
    </location>
    <ligand>
        <name>ATP</name>
        <dbReference type="ChEBI" id="CHEBI:30616"/>
    </ligand>
</feature>
<dbReference type="Pfam" id="PF00069">
    <property type="entry name" value="Pkinase"/>
    <property type="match status" value="1"/>
</dbReference>
<dbReference type="PANTHER" id="PTHR43289">
    <property type="entry name" value="MITOGEN-ACTIVATED PROTEIN KINASE KINASE KINASE 20-RELATED"/>
    <property type="match status" value="1"/>
</dbReference>
<accession>A0ABY5Q0A4</accession>
<dbReference type="Gene3D" id="1.10.510.10">
    <property type="entry name" value="Transferase(Phosphotransferase) domain 1"/>
    <property type="match status" value="1"/>
</dbReference>
<evidence type="ECO:0000259" key="6">
    <source>
        <dbReference type="PROSITE" id="PS50011"/>
    </source>
</evidence>
<dbReference type="GeneID" id="95575584"/>
<dbReference type="SUPFAM" id="SSF50998">
    <property type="entry name" value="Quinoprotein alcohol dehydrogenase-like"/>
    <property type="match status" value="2"/>
</dbReference>
<dbReference type="RefSeq" id="WP_257856290.1">
    <property type="nucleotide sequence ID" value="NZ_CP102514.1"/>
</dbReference>
<dbReference type="InterPro" id="IPR011047">
    <property type="entry name" value="Quinoprotein_ADH-like_sf"/>
</dbReference>
<dbReference type="Gene3D" id="3.30.200.20">
    <property type="entry name" value="Phosphorylase Kinase, domain 1"/>
    <property type="match status" value="1"/>
</dbReference>
<dbReference type="CDD" id="cd14014">
    <property type="entry name" value="STKc_PknB_like"/>
    <property type="match status" value="1"/>
</dbReference>
<dbReference type="PANTHER" id="PTHR43289:SF34">
    <property type="entry name" value="SERINE_THREONINE-PROTEIN KINASE YBDM-RELATED"/>
    <property type="match status" value="1"/>
</dbReference>
<dbReference type="EMBL" id="CP102514">
    <property type="protein sequence ID" value="UUY49113.1"/>
    <property type="molecule type" value="Genomic_DNA"/>
</dbReference>
<keyword evidence="1" id="KW-0808">Transferase</keyword>
<evidence type="ECO:0000256" key="4">
    <source>
        <dbReference type="ARBA" id="ARBA00022840"/>
    </source>
</evidence>
<dbReference type="Pfam" id="PF13360">
    <property type="entry name" value="PQQ_2"/>
    <property type="match status" value="2"/>
</dbReference>
<evidence type="ECO:0000256" key="2">
    <source>
        <dbReference type="ARBA" id="ARBA00022741"/>
    </source>
</evidence>
<dbReference type="PROSITE" id="PS50011">
    <property type="entry name" value="PROTEIN_KINASE_DOM"/>
    <property type="match status" value="1"/>
</dbReference>
<feature type="domain" description="Protein kinase" evidence="6">
    <location>
        <begin position="18"/>
        <end position="281"/>
    </location>
</feature>
<dbReference type="InterPro" id="IPR018391">
    <property type="entry name" value="PQQ_b-propeller_rpt"/>
</dbReference>
<dbReference type="InterPro" id="IPR008271">
    <property type="entry name" value="Ser/Thr_kinase_AS"/>
</dbReference>
<dbReference type="SUPFAM" id="SSF56112">
    <property type="entry name" value="Protein kinase-like (PK-like)"/>
    <property type="match status" value="1"/>
</dbReference>
<dbReference type="PROSITE" id="PS00107">
    <property type="entry name" value="PROTEIN_KINASE_ATP"/>
    <property type="match status" value="1"/>
</dbReference>
<sequence>MHSLRADYAGFPEYAGQYRLESVLGSGGMGVVHLATSGSGLKLAVKIVHAEHAVDPEFRARFRQEVTAARRVSGAFTAPVVDADPDAERPWMATLFIDAPTLAARVREQVLDRTELARLAAGLAEALRDIHRAGVVHRDLKPSNVLMAPDGVRVIDFGISRPADSDLRTETGKLIGTPPFMAPEQFQRPREVGTAADVFALGAVLVHAATGRGPFDSDSHYLVAYQVVHSEPDLTGLPRQLVPLVERCLAKDPQERPTAEELIAEMRAVAYPTAEDTQAFIPRPRQPDGAELLTHRRERLPAVPEPRAPNRRRARIAVGAGVGLLIVSGAVGGYLRYGTAAGSSPAQIAAQADPAPAKAFTPWSVPLGKPGTGNRIGACSWQAEALYCAGPGLAAARLDPADGSTVWTVEAPASASAKGATPVGAPLHAGGRVLVVAPGSETLRALDPATGAERWKHRLPAGSQMVPAGGQVLLVGTNGAVTALDAAAGTTRWTQQIGGVGSVWWSGGGQEGGAAPELYVATPDGSGSTQLAAVDPANGSVVRQFRTAGRLRPVGATGGGLYLTDFDASSRATAVVRADLGARTVQRVKLTAPLFDAEATVDRAGVTYLFGTSGALVAVGPDKERWRLETGVTVASRPVVADGRVHLTAPDGRLLAVDAADGRPAGQTRPRMADGKDTYASTLPAPVAGGGRLFAGAPDGSVFAVAAGDPAHW</sequence>
<dbReference type="Gene3D" id="2.40.10.480">
    <property type="match status" value="1"/>
</dbReference>